<keyword evidence="10" id="KW-1185">Reference proteome</keyword>
<dbReference type="InterPro" id="IPR025896">
    <property type="entry name" value="Spi_Prtas-inh"/>
</dbReference>
<dbReference type="InterPro" id="IPR038765">
    <property type="entry name" value="Papain-like_cys_pep_sf"/>
</dbReference>
<evidence type="ECO:0000256" key="5">
    <source>
        <dbReference type="ARBA" id="ARBA00022807"/>
    </source>
</evidence>
<dbReference type="SUPFAM" id="SSF54001">
    <property type="entry name" value="Cysteine proteinases"/>
    <property type="match status" value="1"/>
</dbReference>
<evidence type="ECO:0000256" key="4">
    <source>
        <dbReference type="ARBA" id="ARBA00022801"/>
    </source>
</evidence>
<reference evidence="10" key="1">
    <citation type="journal article" date="2019" name="Int. J. Syst. Evol. Microbiol.">
        <title>The Global Catalogue of Microorganisms (GCM) 10K type strain sequencing project: providing services to taxonomists for standard genome sequencing and annotation.</title>
        <authorList>
            <consortium name="The Broad Institute Genomics Platform"/>
            <consortium name="The Broad Institute Genome Sequencing Center for Infectious Disease"/>
            <person name="Wu L."/>
            <person name="Ma J."/>
        </authorList>
    </citation>
    <scope>NUCLEOTIDE SEQUENCE [LARGE SCALE GENOMIC DNA]</scope>
    <source>
        <strain evidence="10">CGMCC 4.7357</strain>
    </source>
</reference>
<feature type="domain" description="Spi protease inhibitor" evidence="6">
    <location>
        <begin position="44"/>
        <end position="153"/>
    </location>
</feature>
<dbReference type="InterPro" id="IPR026444">
    <property type="entry name" value="Secre_tail"/>
</dbReference>
<dbReference type="Proteomes" id="UP001596020">
    <property type="component" value="Unassembled WGS sequence"/>
</dbReference>
<dbReference type="Pfam" id="PF18962">
    <property type="entry name" value="Por_Secre_tail"/>
    <property type="match status" value="1"/>
</dbReference>
<evidence type="ECO:0000313" key="10">
    <source>
        <dbReference type="Proteomes" id="UP001596020"/>
    </source>
</evidence>
<dbReference type="EMBL" id="JBHSGO010000211">
    <property type="protein sequence ID" value="MFC4666656.1"/>
    <property type="molecule type" value="Genomic_DNA"/>
</dbReference>
<dbReference type="Pfam" id="PF18998">
    <property type="entry name" value="Flg_new_2"/>
    <property type="match status" value="1"/>
</dbReference>
<accession>A0ABV9K9K7</accession>
<evidence type="ECO:0000256" key="1">
    <source>
        <dbReference type="ARBA" id="ARBA00009693"/>
    </source>
</evidence>
<evidence type="ECO:0000259" key="6">
    <source>
        <dbReference type="Pfam" id="PF13734"/>
    </source>
</evidence>
<dbReference type="RefSeq" id="WP_380079938.1">
    <property type="nucleotide sequence ID" value="NZ_JBHSGO010000211.1"/>
</dbReference>
<organism evidence="9 10">
    <name type="scientific">Falsiporphyromonas endometrii</name>
    <dbReference type="NCBI Taxonomy" id="1387297"/>
    <lineage>
        <taxon>Bacteria</taxon>
        <taxon>Pseudomonadati</taxon>
        <taxon>Bacteroidota</taxon>
        <taxon>Bacteroidia</taxon>
        <taxon>Bacteroidales</taxon>
        <taxon>Porphyromonadaceae</taxon>
        <taxon>Falsiporphyromonas</taxon>
    </lineage>
</organism>
<dbReference type="Pfam" id="PF13734">
    <property type="entry name" value="Inhibitor_I69"/>
    <property type="match status" value="1"/>
</dbReference>
<sequence length="1031" mass="116269">MKITRAKQTVFAFLKLRERTNWLRKPILSLLILFMGVGMSFALPVTPSQAKKAAQEFFKSKSSLRGESNLSLQLLSAPNFMGEETVGLRSEDNSRDNSALYYIYNRGEHDGFVMIAGDDKLPLVLGYTLNGKFSTQHMPDNLKAFLETYQQNIKMLLKANKTSSNRLRSIETVNPLLGNIQWDQSFPWNAHTPKDSEGKNMPVGCVATATSQIMRYYKWPLQGEGKHEYIDSKSNVKRKADFTKTYDWDHMPARYDDPRTATKEEQDALGILCLHVGIAEDMGYGSNASGSFIQNVVRALRDNFKYDKRTKVINRNLKTQSQWETIIRGELNSKRPVLYAGYGQGGGHAFVCDGYDNEGLYHFNWGWGGMSDGYFDLNVLSPGALGIGGGSGGGFNEGQCIVVNFQPDKTQSTQAPNTFIEGDKMEIDLSSAIDKNASVCKMEVKLTEILALSTSVRLVLENTNDSKDKYILPQEEEVELDGRPVYPTPIKFTLQRRENELVLDSLNTEYKVYAEAKAEDGEYYRVRGLYGTPLEQIITTDEHGCIKSAKKDIDRGKISINKNGAIADLFGYEKSKITCLASNTMKREQIENTVLRIVKHSNQKLLFEFDKNVPYEMGQDNRITFFIDRLPIEPGTKVDISLKTQFKYRETTILEDVEVKKASTVREGYLIKFDETKWDQRINPESVHIKGFSIEDVATEHQPKDLAVLAYLSYDYMFSKINCIINRQDLHLKDWDGSKHEFEITLGDNPEEVSRFKEFSKVLATDRVDLHLIVFDKNTGMPVTVLEMDEIKVGFKQPKIVLYKIDIQKSEHGNISLANVDNPDAVKENTIVEVSINPDKGYEIDQLLINDVNIAPDTFFKLTKNTTIKATFKVKRPVITLTQYGEGEVVIEGADLSKSHEVDLGTQITIKATPKEGNMIKVILINGVEAENNKTYTINEDTNIIVSFILDTPVDNISSNDIVIYPNPTADLINVTNTTSNATVRLYSISGQLIKATRTDSEGSLVMNLSDLPQGIYIISIDNKIMRIEKR</sequence>
<dbReference type="PRINTS" id="PR00797">
    <property type="entry name" value="STREPTOPAIN"/>
</dbReference>
<evidence type="ECO:0000313" key="9">
    <source>
        <dbReference type="EMBL" id="MFC4666656.1"/>
    </source>
</evidence>
<keyword evidence="3" id="KW-0732">Signal</keyword>
<feature type="domain" description="Bacterial repeat" evidence="8">
    <location>
        <begin position="803"/>
        <end position="874"/>
    </location>
</feature>
<feature type="domain" description="Secretion system C-terminal sorting" evidence="7">
    <location>
        <begin position="964"/>
        <end position="1025"/>
    </location>
</feature>
<keyword evidence="2" id="KW-0645">Protease</keyword>
<keyword evidence="5" id="KW-0788">Thiol protease</keyword>
<comment type="caution">
    <text evidence="9">The sequence shown here is derived from an EMBL/GenBank/DDBJ whole genome shotgun (WGS) entry which is preliminary data.</text>
</comment>
<evidence type="ECO:0000256" key="3">
    <source>
        <dbReference type="ARBA" id="ARBA00022729"/>
    </source>
</evidence>
<protein>
    <submittedName>
        <fullName evidence="9">C10 family peptidase</fullName>
    </submittedName>
</protein>
<dbReference type="NCBIfam" id="TIGR04183">
    <property type="entry name" value="Por_Secre_tail"/>
    <property type="match status" value="1"/>
</dbReference>
<dbReference type="Pfam" id="PF01640">
    <property type="entry name" value="Peptidase_C10"/>
    <property type="match status" value="1"/>
</dbReference>
<comment type="similarity">
    <text evidence="1">Belongs to the peptidase C10 family.</text>
</comment>
<evidence type="ECO:0000259" key="7">
    <source>
        <dbReference type="Pfam" id="PF18962"/>
    </source>
</evidence>
<evidence type="ECO:0000256" key="2">
    <source>
        <dbReference type="ARBA" id="ARBA00022670"/>
    </source>
</evidence>
<evidence type="ECO:0000259" key="8">
    <source>
        <dbReference type="Pfam" id="PF18998"/>
    </source>
</evidence>
<dbReference type="InterPro" id="IPR044060">
    <property type="entry name" value="Bacterial_rp_domain"/>
</dbReference>
<keyword evidence="4" id="KW-0378">Hydrolase</keyword>
<dbReference type="InterPro" id="IPR000200">
    <property type="entry name" value="Peptidase_C10"/>
</dbReference>
<gene>
    <name evidence="9" type="ORF">ACFO3G_08625</name>
</gene>
<proteinExistence type="inferred from homology"/>
<dbReference type="InterPro" id="IPR044934">
    <property type="entry name" value="Streptopain_sf"/>
</dbReference>
<dbReference type="Gene3D" id="3.90.70.50">
    <property type="entry name" value="Peptidase C10, streptopain"/>
    <property type="match status" value="1"/>
</dbReference>
<name>A0ABV9K9K7_9PORP</name>